<sequence length="534" mass="57089">MRIETARLAAILGLTLIAGHPARADNPMSAIDWLSKSVAAPGTHRVQPPQGGKIPSSVPLPSRPANEPAVTKDARPAEVTVTVLGAPTPDSVGLLPAERTGLPRDLWGLTRASDIARTITEAEEPVLPTLQGLFSTLLLAEANPPVDSGPEGRLLLARIDKLLALGALDQASGLIQLVRSRTPELFRRRFDIALLTGQEDSACIEMQSSPHLAPTLTARVFCLARAGDWNAAALTLNTARALGQVEPEDEVLLTRFLDAELADSIPSLPPPEQPTPLVWRIYEAIGEPLPTLGLPIAFAHAELRPQAGWKAQVEAAERLSRAGAITPNLLLGMYTARAPAASGGVWDRVDLFQRFDSALASGKPDRIARILPDVWQAMAGAELEPPFAALYGDRLMHVGLTGDAATLAFRIALLSPAYERAALDRAATVPQPDVQEAFLIGLARGNIKGLTPPDSMSRAIAPAFLAPEIAAEPQHLLDERRFGEALLWAIARVGRGVHGDPRGVAEGLSLLRRMGLEDTARRTALELLLLERRG</sequence>
<feature type="signal peptide" evidence="2">
    <location>
        <begin position="1"/>
        <end position="24"/>
    </location>
</feature>
<evidence type="ECO:0000256" key="2">
    <source>
        <dbReference type="SAM" id="SignalP"/>
    </source>
</evidence>
<evidence type="ECO:0000256" key="1">
    <source>
        <dbReference type="SAM" id="MobiDB-lite"/>
    </source>
</evidence>
<gene>
    <name evidence="3" type="ORF">D2N39_00020</name>
</gene>
<protein>
    <recommendedName>
        <fullName evidence="5">Antifreeze protein</fullName>
    </recommendedName>
</protein>
<comment type="caution">
    <text evidence="3">The sequence shown here is derived from an EMBL/GenBank/DDBJ whole genome shotgun (WGS) entry which is preliminary data.</text>
</comment>
<dbReference type="Proteomes" id="UP000266649">
    <property type="component" value="Unassembled WGS sequence"/>
</dbReference>
<evidence type="ECO:0000313" key="3">
    <source>
        <dbReference type="EMBL" id="RID93355.1"/>
    </source>
</evidence>
<evidence type="ECO:0008006" key="5">
    <source>
        <dbReference type="Google" id="ProtNLM"/>
    </source>
</evidence>
<evidence type="ECO:0000313" key="4">
    <source>
        <dbReference type="Proteomes" id="UP000266649"/>
    </source>
</evidence>
<dbReference type="RefSeq" id="WP_119132679.1">
    <property type="nucleotide sequence ID" value="NZ_QXXQ01000001.1"/>
</dbReference>
<reference evidence="3 4" key="1">
    <citation type="submission" date="2018-09" db="EMBL/GenBank/DDBJ databases">
        <title>Gemmobacter lutimaris sp. nov., a marine bacterium isolated from tidal flat.</title>
        <authorList>
            <person name="Lee D.W."/>
            <person name="Yoo Y."/>
            <person name="Kim J.-J."/>
            <person name="Kim B.S."/>
        </authorList>
    </citation>
    <scope>NUCLEOTIDE SEQUENCE [LARGE SCALE GENOMIC DNA]</scope>
    <source>
        <strain evidence="3 4">YJ-T1-11</strain>
    </source>
</reference>
<proteinExistence type="predicted"/>
<dbReference type="EMBL" id="QXXQ01000001">
    <property type="protein sequence ID" value="RID93355.1"/>
    <property type="molecule type" value="Genomic_DNA"/>
</dbReference>
<keyword evidence="2" id="KW-0732">Signal</keyword>
<dbReference type="OrthoDB" id="7929427at2"/>
<organism evidence="3 4">
    <name type="scientific">Gemmobacter lutimaris</name>
    <dbReference type="NCBI Taxonomy" id="2306023"/>
    <lineage>
        <taxon>Bacteria</taxon>
        <taxon>Pseudomonadati</taxon>
        <taxon>Pseudomonadota</taxon>
        <taxon>Alphaproteobacteria</taxon>
        <taxon>Rhodobacterales</taxon>
        <taxon>Paracoccaceae</taxon>
        <taxon>Gemmobacter</taxon>
    </lineage>
</organism>
<feature type="chain" id="PRO_5017477051" description="Antifreeze protein" evidence="2">
    <location>
        <begin position="25"/>
        <end position="534"/>
    </location>
</feature>
<feature type="region of interest" description="Disordered" evidence="1">
    <location>
        <begin position="41"/>
        <end position="73"/>
    </location>
</feature>
<accession>A0A398BRV1</accession>
<dbReference type="AlphaFoldDB" id="A0A398BRV1"/>
<name>A0A398BRV1_9RHOB</name>
<keyword evidence="4" id="KW-1185">Reference proteome</keyword>